<dbReference type="InterPro" id="IPR012337">
    <property type="entry name" value="RNaseH-like_sf"/>
</dbReference>
<gene>
    <name evidence="9" type="primary">pol_15</name>
    <name evidence="9" type="ORF">c1_g1_i1</name>
</gene>
<dbReference type="EC" id="2.7.7.49" evidence="1"/>
<evidence type="ECO:0000256" key="4">
    <source>
        <dbReference type="ARBA" id="ARBA00022722"/>
    </source>
</evidence>
<dbReference type="Pfam" id="PF17917">
    <property type="entry name" value="RT_RNaseH"/>
    <property type="match status" value="1"/>
</dbReference>
<dbReference type="GO" id="GO:0015074">
    <property type="term" value="P:DNA integration"/>
    <property type="evidence" value="ECO:0007669"/>
    <property type="project" value="InterPro"/>
</dbReference>
<protein>
    <recommendedName>
        <fullName evidence="1">RNA-directed DNA polymerase</fullName>
        <ecNumber evidence="1">2.7.7.49</ecNumber>
    </recommendedName>
</protein>
<keyword evidence="4" id="KW-0540">Nuclease</keyword>
<sequence>MLAIIWALNSLRNYLYGTDKITIYTDHQPLTYALSNKNNNSKLKRWKAILEEYHYEIKYKPGKANVVADALSRPFESSSHNLIPTINSPINVFKNQIWILTDQIDSYQFKIPFPTYHRHILTKPNYSIDDLTAILKRYLNPSVINGIFTTEKIMGQIQQIYPLHFKNYKARYTQTQVKDLITNEQQENEILRTHKRAHRNPVENKQQLIETFYFPKMLQKIKAIVKQCGVCAENKYDRHPNNPKIQATPIPEYPGQIIHIDIYITGKTLILTAIDKYSKYAQAKILKSRATEDIREPLRQIIFNFGVPQNIIIDNEKSLNSNSITFLLEDQLRIKIYKIPPHTSTANGQVERFHSTLSEILRCLKSENTERSFEELLDRAVYEYNYSIQTTTGQKPIESFFGRRIFTNPDQYEEARQNNIQRIKQKQEKDLIFHNKNRSPFKEYKIGLTIYVRINKRYGNKLTSRYKEEIVKENKNSTVLTQTGKVVHKSLIKSKKKKN</sequence>
<dbReference type="GO" id="GO:0016787">
    <property type="term" value="F:hydrolase activity"/>
    <property type="evidence" value="ECO:0007669"/>
    <property type="project" value="UniProtKB-KW"/>
</dbReference>
<dbReference type="PANTHER" id="PTHR37984">
    <property type="entry name" value="PROTEIN CBG26694"/>
    <property type="match status" value="1"/>
</dbReference>
<dbReference type="InterPro" id="IPR041373">
    <property type="entry name" value="RT_RNaseH"/>
</dbReference>
<keyword evidence="2" id="KW-0808">Transferase</keyword>
<keyword evidence="3" id="KW-0548">Nucleotidyltransferase</keyword>
<dbReference type="GO" id="GO:0042575">
    <property type="term" value="C:DNA polymerase complex"/>
    <property type="evidence" value="ECO:0007669"/>
    <property type="project" value="UniProtKB-ARBA"/>
</dbReference>
<evidence type="ECO:0000256" key="6">
    <source>
        <dbReference type="ARBA" id="ARBA00022801"/>
    </source>
</evidence>
<keyword evidence="7" id="KW-0695">RNA-directed DNA polymerase</keyword>
<dbReference type="InterPro" id="IPR041588">
    <property type="entry name" value="Integrase_H2C2"/>
</dbReference>
<dbReference type="InterPro" id="IPR001584">
    <property type="entry name" value="Integrase_cat-core"/>
</dbReference>
<dbReference type="InterPro" id="IPR050951">
    <property type="entry name" value="Retrovirus_Pol_polyprotein"/>
</dbReference>
<evidence type="ECO:0000256" key="2">
    <source>
        <dbReference type="ARBA" id="ARBA00022679"/>
    </source>
</evidence>
<evidence type="ECO:0000256" key="7">
    <source>
        <dbReference type="ARBA" id="ARBA00022918"/>
    </source>
</evidence>
<accession>A0A0K8VRD0</accession>
<dbReference type="GO" id="GO:0004519">
    <property type="term" value="F:endonuclease activity"/>
    <property type="evidence" value="ECO:0007669"/>
    <property type="project" value="UniProtKB-KW"/>
</dbReference>
<feature type="domain" description="Integrase catalytic" evidence="8">
    <location>
        <begin position="245"/>
        <end position="404"/>
    </location>
</feature>
<dbReference type="AlphaFoldDB" id="A0A0K8VRD0"/>
<dbReference type="InterPro" id="IPR036397">
    <property type="entry name" value="RNaseH_sf"/>
</dbReference>
<evidence type="ECO:0000256" key="1">
    <source>
        <dbReference type="ARBA" id="ARBA00012493"/>
    </source>
</evidence>
<evidence type="ECO:0000256" key="3">
    <source>
        <dbReference type="ARBA" id="ARBA00022695"/>
    </source>
</evidence>
<organism evidence="9">
    <name type="scientific">Bactrocera latifrons</name>
    <name type="common">Malaysian fruit fly</name>
    <name type="synonym">Chaetodacus latifrons</name>
    <dbReference type="NCBI Taxonomy" id="174628"/>
    <lineage>
        <taxon>Eukaryota</taxon>
        <taxon>Metazoa</taxon>
        <taxon>Ecdysozoa</taxon>
        <taxon>Arthropoda</taxon>
        <taxon>Hexapoda</taxon>
        <taxon>Insecta</taxon>
        <taxon>Pterygota</taxon>
        <taxon>Neoptera</taxon>
        <taxon>Endopterygota</taxon>
        <taxon>Diptera</taxon>
        <taxon>Brachycera</taxon>
        <taxon>Muscomorpha</taxon>
        <taxon>Tephritoidea</taxon>
        <taxon>Tephritidae</taxon>
        <taxon>Bactrocera</taxon>
        <taxon>Bactrocera</taxon>
    </lineage>
</organism>
<evidence type="ECO:0000259" key="8">
    <source>
        <dbReference type="PROSITE" id="PS50994"/>
    </source>
</evidence>
<name>A0A0K8VRD0_BACLA</name>
<dbReference type="GO" id="GO:0003676">
    <property type="term" value="F:nucleic acid binding"/>
    <property type="evidence" value="ECO:0007669"/>
    <property type="project" value="InterPro"/>
</dbReference>
<evidence type="ECO:0000256" key="5">
    <source>
        <dbReference type="ARBA" id="ARBA00022759"/>
    </source>
</evidence>
<dbReference type="SUPFAM" id="SSF56672">
    <property type="entry name" value="DNA/RNA polymerases"/>
    <property type="match status" value="1"/>
</dbReference>
<dbReference type="EMBL" id="GDHF01010875">
    <property type="protein sequence ID" value="JAI41439.1"/>
    <property type="molecule type" value="Transcribed_RNA"/>
</dbReference>
<keyword evidence="5" id="KW-0255">Endonuclease</keyword>
<dbReference type="SUPFAM" id="SSF53098">
    <property type="entry name" value="Ribonuclease H-like"/>
    <property type="match status" value="1"/>
</dbReference>
<reference evidence="9" key="1">
    <citation type="submission" date="2015-06" db="EMBL/GenBank/DDBJ databases">
        <authorList>
            <person name="Hoefler B.C."/>
            <person name="Straight P.D."/>
        </authorList>
    </citation>
    <scope>NUCLEOTIDE SEQUENCE</scope>
</reference>
<dbReference type="GO" id="GO:0003964">
    <property type="term" value="F:RNA-directed DNA polymerase activity"/>
    <property type="evidence" value="ECO:0007669"/>
    <property type="project" value="UniProtKB-KW"/>
</dbReference>
<dbReference type="CDD" id="cd09274">
    <property type="entry name" value="RNase_HI_RT_Ty3"/>
    <property type="match status" value="1"/>
</dbReference>
<evidence type="ECO:0000313" key="9">
    <source>
        <dbReference type="EMBL" id="JAI41439.1"/>
    </source>
</evidence>
<proteinExistence type="predicted"/>
<dbReference type="PANTHER" id="PTHR37984:SF5">
    <property type="entry name" value="PROTEIN NYNRIN-LIKE"/>
    <property type="match status" value="1"/>
</dbReference>
<dbReference type="InterPro" id="IPR043502">
    <property type="entry name" value="DNA/RNA_pol_sf"/>
</dbReference>
<dbReference type="Pfam" id="PF17921">
    <property type="entry name" value="Integrase_H2C2"/>
    <property type="match status" value="1"/>
</dbReference>
<keyword evidence="6" id="KW-0378">Hydrolase</keyword>
<dbReference type="Gene3D" id="1.10.340.70">
    <property type="match status" value="1"/>
</dbReference>
<dbReference type="Gene3D" id="3.30.420.10">
    <property type="entry name" value="Ribonuclease H-like superfamily/Ribonuclease H"/>
    <property type="match status" value="1"/>
</dbReference>
<dbReference type="PROSITE" id="PS50994">
    <property type="entry name" value="INTEGRASE"/>
    <property type="match status" value="1"/>
</dbReference>